<protein>
    <recommendedName>
        <fullName evidence="1">Reverse transcriptase domain-containing protein</fullName>
    </recommendedName>
</protein>
<dbReference type="InterPro" id="IPR036691">
    <property type="entry name" value="Endo/exonu/phosph_ase_sf"/>
</dbReference>
<comment type="caution">
    <text evidence="2">The sequence shown here is derived from an EMBL/GenBank/DDBJ whole genome shotgun (WGS) entry which is preliminary data.</text>
</comment>
<keyword evidence="3" id="KW-1185">Reference proteome</keyword>
<dbReference type="Pfam" id="PF14529">
    <property type="entry name" value="Exo_endo_phos_2"/>
    <property type="match status" value="1"/>
</dbReference>
<dbReference type="CDD" id="cd01650">
    <property type="entry name" value="RT_nLTR_like"/>
    <property type="match status" value="1"/>
</dbReference>
<gene>
    <name evidence="2" type="ORF">RFI_29691</name>
</gene>
<dbReference type="Proteomes" id="UP000023152">
    <property type="component" value="Unassembled WGS sequence"/>
</dbReference>
<reference evidence="2 3" key="1">
    <citation type="journal article" date="2013" name="Curr. Biol.">
        <title>The Genome of the Foraminiferan Reticulomyxa filosa.</title>
        <authorList>
            <person name="Glockner G."/>
            <person name="Hulsmann N."/>
            <person name="Schleicher M."/>
            <person name="Noegel A.A."/>
            <person name="Eichinger L."/>
            <person name="Gallinger C."/>
            <person name="Pawlowski J."/>
            <person name="Sierra R."/>
            <person name="Euteneuer U."/>
            <person name="Pillet L."/>
            <person name="Moustafa A."/>
            <person name="Platzer M."/>
            <person name="Groth M."/>
            <person name="Szafranski K."/>
            <person name="Schliwa M."/>
        </authorList>
    </citation>
    <scope>NUCLEOTIDE SEQUENCE [LARGE SCALE GENOMIC DNA]</scope>
</reference>
<dbReference type="SUPFAM" id="SSF56672">
    <property type="entry name" value="DNA/RNA polymerases"/>
    <property type="match status" value="1"/>
</dbReference>
<sequence length="675" mass="78473">MIALLNQEKIAVIFTYIPPYSNSYEARIDDIYKDICTRMDILDNLGYRIVIMGDFNARIKDTGDTITNENGKRLLSFCNVHSLKILNLTHAYKKYTYYRIMEDKRIGTILDYALVKQDDFWENSDTQLCMTVIEEYVESDHFPIKITFKVPQKHVDTSSSNEGCPLGRLSIARDYNSLQNVSTHFADQCAKIKLYDTICDTNNNVHYNAKDNTTRVYDTFMYWLYETIWKCKAYTYRVIRANESQHSNLPEELNNVLQEINTFIQDIDHTKQRKFNRLIEKYNELKKVYLQQQVNIALNQVENAFKGKEDKRLYCLLSKIGERPCHPLHDEDGTPIHTDEGKCRLLTKHYKAIFQKHSDIPKEHETYIMSKLEQYDKQSKSESNTPWTEPFTEDEVCSTINSMKRNKAVFLDCLPNELWKSLVKENSRILTIFINNISIAHQQLPPKLMLSKMTSIPKTNIPYDCDSMRGIRIKSSCLTIIDKLILKRCQPMIDRYLHPEQGGFRAGRGVDDQIICLRILLSHQDITKKETFICTIDLKKAFDNVWIPGLLTKLYECGITGHIYQVIKRIFEDSKIIIENNGLCDNEIVLERGTGQGFSTSAPFFNVYINDIIQDIRQINSPITVYGIPLTCLFYADDILLVGKNKSDINKKIKLVRDYCTKWGLKMNEAKCTLS</sequence>
<dbReference type="OrthoDB" id="410104at2759"/>
<feature type="domain" description="Reverse transcriptase" evidence="1">
    <location>
        <begin position="437"/>
        <end position="675"/>
    </location>
</feature>
<feature type="non-terminal residue" evidence="2">
    <location>
        <position position="675"/>
    </location>
</feature>
<dbReference type="PANTHER" id="PTHR19446">
    <property type="entry name" value="REVERSE TRANSCRIPTASES"/>
    <property type="match status" value="1"/>
</dbReference>
<dbReference type="PROSITE" id="PS50878">
    <property type="entry name" value="RT_POL"/>
    <property type="match status" value="1"/>
</dbReference>
<organism evidence="2 3">
    <name type="scientific">Reticulomyxa filosa</name>
    <dbReference type="NCBI Taxonomy" id="46433"/>
    <lineage>
        <taxon>Eukaryota</taxon>
        <taxon>Sar</taxon>
        <taxon>Rhizaria</taxon>
        <taxon>Retaria</taxon>
        <taxon>Foraminifera</taxon>
        <taxon>Monothalamids</taxon>
        <taxon>Reticulomyxidae</taxon>
        <taxon>Reticulomyxa</taxon>
    </lineage>
</organism>
<name>X6M1D2_RETFI</name>
<dbReference type="InterPro" id="IPR005135">
    <property type="entry name" value="Endo/exonuclease/phosphatase"/>
</dbReference>
<dbReference type="EMBL" id="ASPP01025856">
    <property type="protein sequence ID" value="ETO07699.1"/>
    <property type="molecule type" value="Genomic_DNA"/>
</dbReference>
<dbReference type="Gene3D" id="3.30.70.270">
    <property type="match status" value="1"/>
</dbReference>
<dbReference type="GO" id="GO:0003824">
    <property type="term" value="F:catalytic activity"/>
    <property type="evidence" value="ECO:0007669"/>
    <property type="project" value="InterPro"/>
</dbReference>
<dbReference type="InterPro" id="IPR043128">
    <property type="entry name" value="Rev_trsase/Diguanyl_cyclase"/>
</dbReference>
<dbReference type="Gene3D" id="3.60.10.10">
    <property type="entry name" value="Endonuclease/exonuclease/phosphatase"/>
    <property type="match status" value="1"/>
</dbReference>
<dbReference type="SUPFAM" id="SSF56219">
    <property type="entry name" value="DNase I-like"/>
    <property type="match status" value="1"/>
</dbReference>
<proteinExistence type="predicted"/>
<accession>X6M1D2</accession>
<evidence type="ECO:0000313" key="2">
    <source>
        <dbReference type="EMBL" id="ETO07699.1"/>
    </source>
</evidence>
<dbReference type="InterPro" id="IPR043502">
    <property type="entry name" value="DNA/RNA_pol_sf"/>
</dbReference>
<evidence type="ECO:0000313" key="3">
    <source>
        <dbReference type="Proteomes" id="UP000023152"/>
    </source>
</evidence>
<evidence type="ECO:0000259" key="1">
    <source>
        <dbReference type="PROSITE" id="PS50878"/>
    </source>
</evidence>
<dbReference type="Pfam" id="PF00078">
    <property type="entry name" value="RVT_1"/>
    <property type="match status" value="1"/>
</dbReference>
<dbReference type="InterPro" id="IPR000477">
    <property type="entry name" value="RT_dom"/>
</dbReference>
<dbReference type="AlphaFoldDB" id="X6M1D2"/>